<dbReference type="EnsemblPlants" id="Pp3c18_14967V3.1">
    <property type="protein sequence ID" value="PAC:32982961.CDS.1"/>
    <property type="gene ID" value="Pp3c18_14967"/>
</dbReference>
<dbReference type="InParanoid" id="A0A2K1J161"/>
<dbReference type="Proteomes" id="UP000006727">
    <property type="component" value="Chromosome 18"/>
</dbReference>
<reference evidence="1 3" key="1">
    <citation type="journal article" date="2008" name="Science">
        <title>The Physcomitrella genome reveals evolutionary insights into the conquest of land by plants.</title>
        <authorList>
            <person name="Rensing S."/>
            <person name="Lang D."/>
            <person name="Zimmer A."/>
            <person name="Terry A."/>
            <person name="Salamov A."/>
            <person name="Shapiro H."/>
            <person name="Nishiyama T."/>
            <person name="Perroud P.-F."/>
            <person name="Lindquist E."/>
            <person name="Kamisugi Y."/>
            <person name="Tanahashi T."/>
            <person name="Sakakibara K."/>
            <person name="Fujita T."/>
            <person name="Oishi K."/>
            <person name="Shin-I T."/>
            <person name="Kuroki Y."/>
            <person name="Toyoda A."/>
            <person name="Suzuki Y."/>
            <person name="Hashimoto A."/>
            <person name="Yamaguchi K."/>
            <person name="Sugano A."/>
            <person name="Kohara Y."/>
            <person name="Fujiyama A."/>
            <person name="Anterola A."/>
            <person name="Aoki S."/>
            <person name="Ashton N."/>
            <person name="Barbazuk W.B."/>
            <person name="Barker E."/>
            <person name="Bennetzen J."/>
            <person name="Bezanilla M."/>
            <person name="Blankenship R."/>
            <person name="Cho S.H."/>
            <person name="Dutcher S."/>
            <person name="Estelle M."/>
            <person name="Fawcett J.A."/>
            <person name="Gundlach H."/>
            <person name="Hanada K."/>
            <person name="Heyl A."/>
            <person name="Hicks K.A."/>
            <person name="Hugh J."/>
            <person name="Lohr M."/>
            <person name="Mayer K."/>
            <person name="Melkozernov A."/>
            <person name="Murata T."/>
            <person name="Nelson D."/>
            <person name="Pils B."/>
            <person name="Prigge M."/>
            <person name="Reiss B."/>
            <person name="Renner T."/>
            <person name="Rombauts S."/>
            <person name="Rushton P."/>
            <person name="Sanderfoot A."/>
            <person name="Schween G."/>
            <person name="Shiu S.-H."/>
            <person name="Stueber K."/>
            <person name="Theodoulou F.L."/>
            <person name="Tu H."/>
            <person name="Van de Peer Y."/>
            <person name="Verrier P.J."/>
            <person name="Waters E."/>
            <person name="Wood A."/>
            <person name="Yang L."/>
            <person name="Cove D."/>
            <person name="Cuming A."/>
            <person name="Hasebe M."/>
            <person name="Lucas S."/>
            <person name="Mishler D.B."/>
            <person name="Reski R."/>
            <person name="Grigoriev I."/>
            <person name="Quatrano R.S."/>
            <person name="Boore J.L."/>
        </authorList>
    </citation>
    <scope>NUCLEOTIDE SEQUENCE [LARGE SCALE GENOMIC DNA]</scope>
    <source>
        <strain evidence="2 3">cv. Gransden 2004</strain>
    </source>
</reference>
<name>A0A2K1J161_PHYPA</name>
<sequence>MVFESWVLGFTMQYRTITEWFQGESSLSPDGSSISASWCLATRAEAAADELGDARDPQKQALAAAE</sequence>
<dbReference type="PaxDb" id="3218-PP1S3_306V6.1"/>
<protein>
    <submittedName>
        <fullName evidence="1 2">Uncharacterized protein</fullName>
    </submittedName>
</protein>
<dbReference type="AlphaFoldDB" id="A0A2K1J161"/>
<keyword evidence="3" id="KW-1185">Reference proteome</keyword>
<proteinExistence type="predicted"/>
<reference evidence="1 3" key="2">
    <citation type="journal article" date="2018" name="Plant J.">
        <title>The Physcomitrella patens chromosome-scale assembly reveals moss genome structure and evolution.</title>
        <authorList>
            <person name="Lang D."/>
            <person name="Ullrich K.K."/>
            <person name="Murat F."/>
            <person name="Fuchs J."/>
            <person name="Jenkins J."/>
            <person name="Haas F.B."/>
            <person name="Piednoel M."/>
            <person name="Gundlach H."/>
            <person name="Van Bel M."/>
            <person name="Meyberg R."/>
            <person name="Vives C."/>
            <person name="Morata J."/>
            <person name="Symeonidi A."/>
            <person name="Hiss M."/>
            <person name="Muchero W."/>
            <person name="Kamisugi Y."/>
            <person name="Saleh O."/>
            <person name="Blanc G."/>
            <person name="Decker E.L."/>
            <person name="van Gessel N."/>
            <person name="Grimwood J."/>
            <person name="Hayes R.D."/>
            <person name="Graham S.W."/>
            <person name="Gunter L.E."/>
            <person name="McDaniel S.F."/>
            <person name="Hoernstein S.N.W."/>
            <person name="Larsson A."/>
            <person name="Li F.W."/>
            <person name="Perroud P.F."/>
            <person name="Phillips J."/>
            <person name="Ranjan P."/>
            <person name="Rokshar D.S."/>
            <person name="Rothfels C.J."/>
            <person name="Schneider L."/>
            <person name="Shu S."/>
            <person name="Stevenson D.W."/>
            <person name="Thummler F."/>
            <person name="Tillich M."/>
            <person name="Villarreal Aguilar J.C."/>
            <person name="Widiez T."/>
            <person name="Wong G.K."/>
            <person name="Wymore A."/>
            <person name="Zhang Y."/>
            <person name="Zimmer A.D."/>
            <person name="Quatrano R.S."/>
            <person name="Mayer K.F.X."/>
            <person name="Goodstein D."/>
            <person name="Casacuberta J.M."/>
            <person name="Vandepoele K."/>
            <person name="Reski R."/>
            <person name="Cuming A.C."/>
            <person name="Tuskan G.A."/>
            <person name="Maumus F."/>
            <person name="Salse J."/>
            <person name="Schmutz J."/>
            <person name="Rensing S.A."/>
        </authorList>
    </citation>
    <scope>NUCLEOTIDE SEQUENCE [LARGE SCALE GENOMIC DNA]</scope>
    <source>
        <strain evidence="2 3">cv. Gransden 2004</strain>
    </source>
</reference>
<accession>A0A2K1J161</accession>
<reference evidence="2" key="3">
    <citation type="submission" date="2020-12" db="UniProtKB">
        <authorList>
            <consortium name="EnsemblPlants"/>
        </authorList>
    </citation>
    <scope>IDENTIFICATION</scope>
</reference>
<evidence type="ECO:0000313" key="2">
    <source>
        <dbReference type="EnsemblPlants" id="PAC:32982961.CDS.1"/>
    </source>
</evidence>
<dbReference type="EMBL" id="ABEU02000018">
    <property type="protein sequence ID" value="PNR35263.1"/>
    <property type="molecule type" value="Genomic_DNA"/>
</dbReference>
<evidence type="ECO:0000313" key="3">
    <source>
        <dbReference type="Proteomes" id="UP000006727"/>
    </source>
</evidence>
<organism evidence="1">
    <name type="scientific">Physcomitrium patens</name>
    <name type="common">Spreading-leaved earth moss</name>
    <name type="synonym">Physcomitrella patens</name>
    <dbReference type="NCBI Taxonomy" id="3218"/>
    <lineage>
        <taxon>Eukaryota</taxon>
        <taxon>Viridiplantae</taxon>
        <taxon>Streptophyta</taxon>
        <taxon>Embryophyta</taxon>
        <taxon>Bryophyta</taxon>
        <taxon>Bryophytina</taxon>
        <taxon>Bryopsida</taxon>
        <taxon>Funariidae</taxon>
        <taxon>Funariales</taxon>
        <taxon>Funariaceae</taxon>
        <taxon>Physcomitrium</taxon>
    </lineage>
</organism>
<gene>
    <name evidence="1" type="ORF">PHYPA_023162</name>
</gene>
<dbReference type="Gramene" id="Pp3c18_14967V3.1">
    <property type="protein sequence ID" value="PAC:32982961.CDS.1"/>
    <property type="gene ID" value="Pp3c18_14967"/>
</dbReference>
<evidence type="ECO:0000313" key="1">
    <source>
        <dbReference type="EMBL" id="PNR35263.1"/>
    </source>
</evidence>